<accession>A0A2Z2H9P2</accession>
<evidence type="ECO:0000256" key="1">
    <source>
        <dbReference type="SAM" id="Phobius"/>
    </source>
</evidence>
<name>A0A2Z2H9P2_9GAMM</name>
<organism evidence="3 4">
    <name type="scientific">Kushneria konosiri</name>
    <dbReference type="NCBI Taxonomy" id="698828"/>
    <lineage>
        <taxon>Bacteria</taxon>
        <taxon>Pseudomonadati</taxon>
        <taxon>Pseudomonadota</taxon>
        <taxon>Gammaproteobacteria</taxon>
        <taxon>Oceanospirillales</taxon>
        <taxon>Halomonadaceae</taxon>
        <taxon>Kushneria</taxon>
    </lineage>
</organism>
<dbReference type="InterPro" id="IPR009936">
    <property type="entry name" value="DUF1468"/>
</dbReference>
<dbReference type="Pfam" id="PF07331">
    <property type="entry name" value="TctB"/>
    <property type="match status" value="1"/>
</dbReference>
<feature type="domain" description="DUF1468" evidence="2">
    <location>
        <begin position="24"/>
        <end position="175"/>
    </location>
</feature>
<feature type="transmembrane region" description="Helical" evidence="1">
    <location>
        <begin position="114"/>
        <end position="136"/>
    </location>
</feature>
<dbReference type="KEGG" id="kus:B9G99_15935"/>
<dbReference type="EMBL" id="CP021323">
    <property type="protein sequence ID" value="ARS54189.1"/>
    <property type="molecule type" value="Genomic_DNA"/>
</dbReference>
<keyword evidence="4" id="KW-1185">Reference proteome</keyword>
<feature type="transmembrane region" description="Helical" evidence="1">
    <location>
        <begin position="51"/>
        <end position="70"/>
    </location>
</feature>
<sequence>MAGSSARMFSIMQRDIGKPLFDLLLVIASVAAFAVSTTLPNIEIVGDLSPAFFPKLISVLVFVFAVPCLIKDFREWQAAGAGIESARSSRGIVQWFLIVALSLIYILMFERLGYIVSTAIFTFCCVVGLLLAGGTWRELTAARRAKGLAGAGVFAVVLAVVIFYVFTELFEIPLPS</sequence>
<feature type="transmembrane region" description="Helical" evidence="1">
    <location>
        <begin position="91"/>
        <end position="108"/>
    </location>
</feature>
<evidence type="ECO:0000313" key="3">
    <source>
        <dbReference type="EMBL" id="ARS54189.1"/>
    </source>
</evidence>
<keyword evidence="1" id="KW-0812">Transmembrane</keyword>
<gene>
    <name evidence="3" type="ORF">B9G99_15935</name>
</gene>
<keyword evidence="1" id="KW-0472">Membrane</keyword>
<dbReference type="AlphaFoldDB" id="A0A2Z2H9P2"/>
<proteinExistence type="predicted"/>
<feature type="transmembrane region" description="Helical" evidence="1">
    <location>
        <begin position="148"/>
        <end position="166"/>
    </location>
</feature>
<feature type="transmembrane region" description="Helical" evidence="1">
    <location>
        <begin position="20"/>
        <end position="39"/>
    </location>
</feature>
<evidence type="ECO:0000313" key="4">
    <source>
        <dbReference type="Proteomes" id="UP000250025"/>
    </source>
</evidence>
<evidence type="ECO:0000259" key="2">
    <source>
        <dbReference type="Pfam" id="PF07331"/>
    </source>
</evidence>
<protein>
    <recommendedName>
        <fullName evidence="2">DUF1468 domain-containing protein</fullName>
    </recommendedName>
</protein>
<dbReference type="Proteomes" id="UP000250025">
    <property type="component" value="Chromosome"/>
</dbReference>
<reference evidence="3 4" key="1">
    <citation type="journal article" date="2017" name="Int. J. Syst. Evol. Microbiol.">
        <title>Kushneria konosiri sp. nov., isolated from the Korean salt-fermented seafood Daemi-jeot.</title>
        <authorList>
            <person name="Yun J.H."/>
            <person name="Park S.K."/>
            <person name="Lee J.Y."/>
            <person name="Jung M.J."/>
            <person name="Bae J.W."/>
        </authorList>
    </citation>
    <scope>NUCLEOTIDE SEQUENCE [LARGE SCALE GENOMIC DNA]</scope>
    <source>
        <strain evidence="3 4">X49</strain>
    </source>
</reference>
<keyword evidence="1" id="KW-1133">Transmembrane helix</keyword>